<evidence type="ECO:0000313" key="2">
    <source>
        <dbReference type="Proteomes" id="UP000594638"/>
    </source>
</evidence>
<keyword evidence="2" id="KW-1185">Reference proteome</keyword>
<reference evidence="1 2" key="1">
    <citation type="submission" date="2019-12" db="EMBL/GenBank/DDBJ databases">
        <authorList>
            <person name="Alioto T."/>
            <person name="Alioto T."/>
            <person name="Gomez Garrido J."/>
        </authorList>
    </citation>
    <scope>NUCLEOTIDE SEQUENCE [LARGE SCALE GENOMIC DNA]</scope>
</reference>
<dbReference type="AlphaFoldDB" id="A0A8S0SLU5"/>
<sequence length="83" mass="9345">MEAIVVFEASIFAMFTKIVVVDWCYWYRSGGADDSDGWQCLFGDGHKLIGLIVTIKMAIRVLKIVTVTRNCICDLKIVTVSRN</sequence>
<name>A0A8S0SLU5_OLEEU</name>
<dbReference type="Proteomes" id="UP000594638">
    <property type="component" value="Unassembled WGS sequence"/>
</dbReference>
<comment type="caution">
    <text evidence="1">The sequence shown here is derived from an EMBL/GenBank/DDBJ whole genome shotgun (WGS) entry which is preliminary data.</text>
</comment>
<organism evidence="1 2">
    <name type="scientific">Olea europaea subsp. europaea</name>
    <dbReference type="NCBI Taxonomy" id="158383"/>
    <lineage>
        <taxon>Eukaryota</taxon>
        <taxon>Viridiplantae</taxon>
        <taxon>Streptophyta</taxon>
        <taxon>Embryophyta</taxon>
        <taxon>Tracheophyta</taxon>
        <taxon>Spermatophyta</taxon>
        <taxon>Magnoliopsida</taxon>
        <taxon>eudicotyledons</taxon>
        <taxon>Gunneridae</taxon>
        <taxon>Pentapetalae</taxon>
        <taxon>asterids</taxon>
        <taxon>lamiids</taxon>
        <taxon>Lamiales</taxon>
        <taxon>Oleaceae</taxon>
        <taxon>Oleeae</taxon>
        <taxon>Olea</taxon>
    </lineage>
</organism>
<proteinExistence type="predicted"/>
<dbReference type="EMBL" id="CACTIH010005452">
    <property type="protein sequence ID" value="CAA2993589.1"/>
    <property type="molecule type" value="Genomic_DNA"/>
</dbReference>
<accession>A0A8S0SLU5</accession>
<evidence type="ECO:0000313" key="1">
    <source>
        <dbReference type="EMBL" id="CAA2993589.1"/>
    </source>
</evidence>
<protein>
    <submittedName>
        <fullName evidence="1">Uncharacterized protein</fullName>
    </submittedName>
</protein>
<dbReference type="Gramene" id="OE9A024981T1">
    <property type="protein sequence ID" value="OE9A024981C1"/>
    <property type="gene ID" value="OE9A024981"/>
</dbReference>
<gene>
    <name evidence="1" type="ORF">OLEA9_A024981</name>
</gene>